<evidence type="ECO:0000313" key="1">
    <source>
        <dbReference type="EMBL" id="CAG8827848.1"/>
    </source>
</evidence>
<proteinExistence type="predicted"/>
<dbReference type="Proteomes" id="UP000789901">
    <property type="component" value="Unassembled WGS sequence"/>
</dbReference>
<reference evidence="1 2" key="1">
    <citation type="submission" date="2021-06" db="EMBL/GenBank/DDBJ databases">
        <authorList>
            <person name="Kallberg Y."/>
            <person name="Tangrot J."/>
            <person name="Rosling A."/>
        </authorList>
    </citation>
    <scope>NUCLEOTIDE SEQUENCE [LARGE SCALE GENOMIC DNA]</scope>
    <source>
        <strain evidence="1 2">120-4 pot B 10/14</strain>
    </source>
</reference>
<gene>
    <name evidence="1" type="ORF">GMARGA_LOCUS29532</name>
</gene>
<organism evidence="1 2">
    <name type="scientific">Gigaspora margarita</name>
    <dbReference type="NCBI Taxonomy" id="4874"/>
    <lineage>
        <taxon>Eukaryota</taxon>
        <taxon>Fungi</taxon>
        <taxon>Fungi incertae sedis</taxon>
        <taxon>Mucoromycota</taxon>
        <taxon>Glomeromycotina</taxon>
        <taxon>Glomeromycetes</taxon>
        <taxon>Diversisporales</taxon>
        <taxon>Gigasporaceae</taxon>
        <taxon>Gigaspora</taxon>
    </lineage>
</organism>
<dbReference type="EMBL" id="CAJVQB010039913">
    <property type="protein sequence ID" value="CAG8827848.1"/>
    <property type="molecule type" value="Genomic_DNA"/>
</dbReference>
<sequence length="246" mass="27905">MYIKEPEYNKEFNEFEEVLNLSAGRWIKFNGKLYKKLLREGYKYTKDLSQYLEEVLLIDIGEYEKGIKHEGIFGKDSNLAMSSYQVPDGCQIPDPTLQKSEETIGNMAQRILQDKLGIRDIRAEAYALALSAKNANAGSSRLSHLRRELKSLAATLEIIEATKFSNITKKANEIQQNQPLADVIIMLCIRPTELTSLHITDAGVTGKPGCKWFNRFLKDYDLISRHLRKLGAVYGAIVHEAQNLAH</sequence>
<comment type="caution">
    <text evidence="1">The sequence shown here is derived from an EMBL/GenBank/DDBJ whole genome shotgun (WGS) entry which is preliminary data.</text>
</comment>
<feature type="non-terminal residue" evidence="1">
    <location>
        <position position="246"/>
    </location>
</feature>
<name>A0ABN7WDN1_GIGMA</name>
<protein>
    <submittedName>
        <fullName evidence="1">18750_t:CDS:1</fullName>
    </submittedName>
</protein>
<accession>A0ABN7WDN1</accession>
<evidence type="ECO:0000313" key="2">
    <source>
        <dbReference type="Proteomes" id="UP000789901"/>
    </source>
</evidence>
<keyword evidence="2" id="KW-1185">Reference proteome</keyword>